<dbReference type="GeneID" id="96010190"/>
<accession>A0AB34KDD6</accession>
<sequence>MTSSLPQPAQAPRLPRNDSFSTDDIARAFKASATKPRNDLSLRVAAADEVCVPPPSPLPSRPASTFGLPPQRK</sequence>
<evidence type="ECO:0000256" key="1">
    <source>
        <dbReference type="SAM" id="MobiDB-lite"/>
    </source>
</evidence>
<protein>
    <submittedName>
        <fullName evidence="2">Uncharacterized protein</fullName>
    </submittedName>
</protein>
<dbReference type="RefSeq" id="XP_069225750.1">
    <property type="nucleotide sequence ID" value="XM_069377352.1"/>
</dbReference>
<dbReference type="Proteomes" id="UP000803884">
    <property type="component" value="Unassembled WGS sequence"/>
</dbReference>
<gene>
    <name evidence="2" type="ORF">WHR41_08748</name>
</gene>
<feature type="region of interest" description="Disordered" evidence="1">
    <location>
        <begin position="1"/>
        <end position="22"/>
    </location>
</feature>
<proteinExistence type="predicted"/>
<dbReference type="AlphaFoldDB" id="A0AB34KDD6"/>
<organism evidence="2 3">
    <name type="scientific">Cladosporium halotolerans</name>
    <dbReference type="NCBI Taxonomy" id="1052096"/>
    <lineage>
        <taxon>Eukaryota</taxon>
        <taxon>Fungi</taxon>
        <taxon>Dikarya</taxon>
        <taxon>Ascomycota</taxon>
        <taxon>Pezizomycotina</taxon>
        <taxon>Dothideomycetes</taxon>
        <taxon>Dothideomycetidae</taxon>
        <taxon>Cladosporiales</taxon>
        <taxon>Cladosporiaceae</taxon>
        <taxon>Cladosporium</taxon>
    </lineage>
</organism>
<name>A0AB34KDD6_9PEZI</name>
<comment type="caution">
    <text evidence="2">The sequence shown here is derived from an EMBL/GenBank/DDBJ whole genome shotgun (WGS) entry which is preliminary data.</text>
</comment>
<evidence type="ECO:0000313" key="3">
    <source>
        <dbReference type="Proteomes" id="UP000803884"/>
    </source>
</evidence>
<dbReference type="EMBL" id="JAAQHG020000046">
    <property type="protein sequence ID" value="KAL1582643.1"/>
    <property type="molecule type" value="Genomic_DNA"/>
</dbReference>
<feature type="region of interest" description="Disordered" evidence="1">
    <location>
        <begin position="51"/>
        <end position="73"/>
    </location>
</feature>
<keyword evidence="3" id="KW-1185">Reference proteome</keyword>
<reference evidence="2 3" key="1">
    <citation type="journal article" date="2020" name="Microbiol. Resour. Announc.">
        <title>Draft Genome Sequence of a Cladosporium Species Isolated from the Mesophotic Ascidian Didemnum maculosum.</title>
        <authorList>
            <person name="Gioti A."/>
            <person name="Siaperas R."/>
            <person name="Nikolaivits E."/>
            <person name="Le Goff G."/>
            <person name="Ouazzani J."/>
            <person name="Kotoulas G."/>
            <person name="Topakas E."/>
        </authorList>
    </citation>
    <scope>NUCLEOTIDE SEQUENCE [LARGE SCALE GENOMIC DNA]</scope>
    <source>
        <strain evidence="2 3">TM138-S3</strain>
    </source>
</reference>
<evidence type="ECO:0000313" key="2">
    <source>
        <dbReference type="EMBL" id="KAL1582643.1"/>
    </source>
</evidence>